<keyword evidence="3 6" id="KW-0689">Ribosomal protein</keyword>
<comment type="function">
    <text evidence="1 6">Forms part of the ribosomal stalk, playing a central role in the interaction of the ribosome with GTP-bound translation factors.</text>
</comment>
<dbReference type="PANTHER" id="PTHR11560">
    <property type="entry name" value="39S RIBOSOMAL PROTEIN L10, MITOCHONDRIAL"/>
    <property type="match status" value="1"/>
</dbReference>
<dbReference type="InterPro" id="IPR022973">
    <property type="entry name" value="Ribosomal_uL10_bac"/>
</dbReference>
<evidence type="ECO:0000256" key="2">
    <source>
        <dbReference type="ARBA" id="ARBA00008889"/>
    </source>
</evidence>
<dbReference type="Proteomes" id="UP001302316">
    <property type="component" value="Unassembled WGS sequence"/>
</dbReference>
<comment type="subunit">
    <text evidence="6">Part of the ribosomal stalk of the 50S ribosomal subunit. The N-terminus interacts with L11 and the large rRNA to form the base of the stalk. The C-terminus forms an elongated spine to which L12 dimers bind in a sequential fashion forming a multimeric L10(L12)X complex.</text>
</comment>
<evidence type="ECO:0000256" key="1">
    <source>
        <dbReference type="ARBA" id="ARBA00002633"/>
    </source>
</evidence>
<evidence type="ECO:0000256" key="4">
    <source>
        <dbReference type="ARBA" id="ARBA00023274"/>
    </source>
</evidence>
<evidence type="ECO:0000256" key="6">
    <source>
        <dbReference type="HAMAP-Rule" id="MF_00362"/>
    </source>
</evidence>
<evidence type="ECO:0000256" key="5">
    <source>
        <dbReference type="ARBA" id="ARBA00035202"/>
    </source>
</evidence>
<evidence type="ECO:0000313" key="7">
    <source>
        <dbReference type="EMBL" id="MEA5445201.1"/>
    </source>
</evidence>
<dbReference type="InterPro" id="IPR002363">
    <property type="entry name" value="Ribosomal_uL10_CS_bac"/>
</dbReference>
<dbReference type="InterPro" id="IPR043141">
    <property type="entry name" value="Ribosomal_uL10-like_sf"/>
</dbReference>
<dbReference type="HAMAP" id="MF_00362">
    <property type="entry name" value="Ribosomal_uL10"/>
    <property type="match status" value="1"/>
</dbReference>
<dbReference type="GO" id="GO:0015934">
    <property type="term" value="C:large ribosomal subunit"/>
    <property type="evidence" value="ECO:0007669"/>
    <property type="project" value="InterPro"/>
</dbReference>
<proteinExistence type="inferred from homology"/>
<evidence type="ECO:0000256" key="3">
    <source>
        <dbReference type="ARBA" id="ARBA00022980"/>
    </source>
</evidence>
<keyword evidence="4 6" id="KW-0687">Ribonucleoprotein</keyword>
<keyword evidence="6" id="KW-0694">RNA-binding</keyword>
<sequence>MALSFEAKKAMVAEVSVVAAEAHSAVAAEYRGLTVEQMNALRTKARENGVYLRVVKNNLARRALEGTDFECMSDSLVGPLLLAFSQEDPGAAGRVVKDFAKEHDALQAKIVAIGGQALPGSELDRLASLPTRDEALAQLMSVMKAPVEKFVRTLNEPHAKLVRTFAAYRDKKQAEAA</sequence>
<comment type="caution">
    <text evidence="7">The sequence shown here is derived from an EMBL/GenBank/DDBJ whole genome shotgun (WGS) entry which is preliminary data.</text>
</comment>
<dbReference type="GO" id="GO:0003735">
    <property type="term" value="F:structural constituent of ribosome"/>
    <property type="evidence" value="ECO:0007669"/>
    <property type="project" value="InterPro"/>
</dbReference>
<name>A0AAP6JDX2_9GAMM</name>
<dbReference type="PROSITE" id="PS01109">
    <property type="entry name" value="RIBOSOMAL_L10"/>
    <property type="match status" value="1"/>
</dbReference>
<protein>
    <recommendedName>
        <fullName evidence="5 6">Large ribosomal subunit protein uL10</fullName>
    </recommendedName>
</protein>
<dbReference type="Gene3D" id="6.10.250.2350">
    <property type="match status" value="1"/>
</dbReference>
<keyword evidence="6" id="KW-0699">rRNA-binding</keyword>
<dbReference type="CDD" id="cd05797">
    <property type="entry name" value="Ribosomal_L10"/>
    <property type="match status" value="1"/>
</dbReference>
<dbReference type="Gene3D" id="3.30.70.1730">
    <property type="match status" value="1"/>
</dbReference>
<dbReference type="NCBIfam" id="NF000955">
    <property type="entry name" value="PRK00099.1-1"/>
    <property type="match status" value="1"/>
</dbReference>
<accession>A0AAP6JDX2</accession>
<dbReference type="InterPro" id="IPR047865">
    <property type="entry name" value="Ribosomal_uL10_bac_type"/>
</dbReference>
<dbReference type="Pfam" id="PF00466">
    <property type="entry name" value="Ribosomal_L10"/>
    <property type="match status" value="1"/>
</dbReference>
<gene>
    <name evidence="6 7" type="primary">rplJ</name>
    <name evidence="7" type="ORF">VCB98_05110</name>
</gene>
<organism evidence="7 8">
    <name type="scientific">Natronospira elongata</name>
    <dbReference type="NCBI Taxonomy" id="3110268"/>
    <lineage>
        <taxon>Bacteria</taxon>
        <taxon>Pseudomonadati</taxon>
        <taxon>Pseudomonadota</taxon>
        <taxon>Gammaproteobacteria</taxon>
        <taxon>Natronospirales</taxon>
        <taxon>Natronospiraceae</taxon>
        <taxon>Natronospira</taxon>
    </lineage>
</organism>
<dbReference type="GO" id="GO:0006412">
    <property type="term" value="P:translation"/>
    <property type="evidence" value="ECO:0007669"/>
    <property type="project" value="UniProtKB-UniRule"/>
</dbReference>
<keyword evidence="8" id="KW-1185">Reference proteome</keyword>
<comment type="similarity">
    <text evidence="2 6">Belongs to the universal ribosomal protein uL10 family.</text>
</comment>
<dbReference type="InterPro" id="IPR001790">
    <property type="entry name" value="Ribosomal_uL10"/>
</dbReference>
<reference evidence="7 8" key="1">
    <citation type="submission" date="2023-12" db="EMBL/GenBank/DDBJ databases">
        <title>Whole-genome sequencing of halo(alkali)philic microorganisms from hypersaline lakes.</title>
        <authorList>
            <person name="Sorokin D.Y."/>
            <person name="Merkel A.Y."/>
            <person name="Messina E."/>
            <person name="Yakimov M."/>
        </authorList>
    </citation>
    <scope>NUCLEOTIDE SEQUENCE [LARGE SCALE GENOMIC DNA]</scope>
    <source>
        <strain evidence="7 8">AB-CW1</strain>
    </source>
</reference>
<evidence type="ECO:0000313" key="8">
    <source>
        <dbReference type="Proteomes" id="UP001302316"/>
    </source>
</evidence>
<dbReference type="AlphaFoldDB" id="A0AAP6JDX2"/>
<dbReference type="EMBL" id="JAYGII010000007">
    <property type="protein sequence ID" value="MEA5445201.1"/>
    <property type="molecule type" value="Genomic_DNA"/>
</dbReference>
<dbReference type="RefSeq" id="WP_346050832.1">
    <property type="nucleotide sequence ID" value="NZ_JAYGII010000007.1"/>
</dbReference>
<dbReference type="SUPFAM" id="SSF160369">
    <property type="entry name" value="Ribosomal protein L10-like"/>
    <property type="match status" value="1"/>
</dbReference>
<dbReference type="GO" id="GO:0070180">
    <property type="term" value="F:large ribosomal subunit rRNA binding"/>
    <property type="evidence" value="ECO:0007669"/>
    <property type="project" value="UniProtKB-UniRule"/>
</dbReference>